<dbReference type="STRING" id="1781255.BH720_20915"/>
<feature type="region of interest" description="Disordered" evidence="1">
    <location>
        <begin position="167"/>
        <end position="190"/>
    </location>
</feature>
<evidence type="ECO:0000313" key="2">
    <source>
        <dbReference type="EMBL" id="OEJ73229.1"/>
    </source>
</evidence>
<dbReference type="AlphaFoldDB" id="A0A1E5QF04"/>
<dbReference type="EMBL" id="MJGC01000097">
    <property type="protein sequence ID" value="OEJ73229.1"/>
    <property type="molecule type" value="Genomic_DNA"/>
</dbReference>
<feature type="compositionally biased region" description="Polar residues" evidence="1">
    <location>
        <begin position="178"/>
        <end position="190"/>
    </location>
</feature>
<sequence>MPSDSLLAISEQKKSGLILCKTYYAEFVGPGAAVSTPEAEGYTAVITIGSPILVTAQGWESRQRAYGRRIQWMRWLEKITHHSDDPQARVEKLISSFEAFFSSEIVAKIPDDVLALLVGALPQTVRAVRPPSAESASKNDSGAVSCWEPIATPAPVTPSYQLAIAPERTLTKSDRASKNSSRITSLARSA</sequence>
<evidence type="ECO:0000256" key="1">
    <source>
        <dbReference type="SAM" id="MobiDB-lite"/>
    </source>
</evidence>
<accession>A0A1E5QF04</accession>
<organism evidence="2">
    <name type="scientific">Desertifilum tharense IPPAS B-1220</name>
    <dbReference type="NCBI Taxonomy" id="1781255"/>
    <lineage>
        <taxon>Bacteria</taxon>
        <taxon>Bacillati</taxon>
        <taxon>Cyanobacteriota</taxon>
        <taxon>Cyanophyceae</taxon>
        <taxon>Desertifilales</taxon>
        <taxon>Desertifilaceae</taxon>
        <taxon>Desertifilum</taxon>
    </lineage>
</organism>
<comment type="caution">
    <text evidence="2">The sequence shown here is derived from an EMBL/GenBank/DDBJ whole genome shotgun (WGS) entry which is preliminary data.</text>
</comment>
<proteinExistence type="predicted"/>
<name>A0A1E5QF04_9CYAN</name>
<protein>
    <submittedName>
        <fullName evidence="2">Uncharacterized protein</fullName>
    </submittedName>
</protein>
<reference evidence="2" key="1">
    <citation type="submission" date="2016-09" db="EMBL/GenBank/DDBJ databases">
        <title>Draft genome of thermotolerant cyanobacterium Desertifilum sp. strain IPPAS B-1220.</title>
        <authorList>
            <person name="Sinetova M.A."/>
            <person name="Bolakhan K."/>
            <person name="Zayadan B.K."/>
            <person name="Mironov K.S."/>
            <person name="Ustinova V."/>
            <person name="Kupriyanova E.V."/>
            <person name="Sidorov R.A."/>
            <person name="Skrypnik A.N."/>
            <person name="Gogoleva N.E."/>
            <person name="Gogolev Y.V."/>
            <person name="Los D.A."/>
        </authorList>
    </citation>
    <scope>NUCLEOTIDE SEQUENCE [LARGE SCALE GENOMIC DNA]</scope>
    <source>
        <strain evidence="2">IPPAS B-1220</strain>
    </source>
</reference>
<gene>
    <name evidence="2" type="ORF">BH720_20915</name>
</gene>